<evidence type="ECO:0000259" key="1">
    <source>
        <dbReference type="Pfam" id="PF13924"/>
    </source>
</evidence>
<dbReference type="Pfam" id="PF13924">
    <property type="entry name" value="Lipocalin_5"/>
    <property type="match status" value="1"/>
</dbReference>
<reference evidence="2" key="1">
    <citation type="submission" date="2016-07" db="EMBL/GenBank/DDBJ databases">
        <title>Microvirga ossetica sp. nov. a new species of rhizobia isolated from root nodules of the legume species Vicia alpestris Steven originated from North Ossetia region in the Caucasus.</title>
        <authorList>
            <person name="Safronova V.I."/>
            <person name="Kuznetsova I.G."/>
            <person name="Sazanova A.L."/>
            <person name="Belimov A."/>
            <person name="Andronov E."/>
            <person name="Osledkin Y.S."/>
            <person name="Onishchuk O.P."/>
            <person name="Kurchak O.N."/>
            <person name="Shaposhnikov A.I."/>
            <person name="Willems A."/>
            <person name="Tikhonovich I.A."/>
        </authorList>
    </citation>
    <scope>NUCLEOTIDE SEQUENCE [LARGE SCALE GENOMIC DNA]</scope>
    <source>
        <strain evidence="2">V5/3M</strain>
        <plasmid evidence="2">unnamed1</plasmid>
    </source>
</reference>
<sequence length="144" mass="16292">MTMPDRAALLGTWKMVSWQREVLATGERTDALGPEPVGYITYGADGRCSVIVVKRDRPPPTTLPPTEEERVRLFDSMLAYAGTYTVDEEKVVHHVDASWNQTWTGTDQVRFYQLEGDKLMLRSAPAKDPHTGELGFHLVQFERV</sequence>
<feature type="domain" description="Lipocalin-like" evidence="1">
    <location>
        <begin position="11"/>
        <end position="129"/>
    </location>
</feature>
<dbReference type="InterPro" id="IPR024311">
    <property type="entry name" value="Lipocalin-like"/>
</dbReference>
<name>A0A1B2ES32_9HYPH</name>
<geneLocation type="plasmid" evidence="2">
    <name>unnamed1</name>
</geneLocation>
<dbReference type="AlphaFoldDB" id="A0A1B2ES32"/>
<protein>
    <recommendedName>
        <fullName evidence="1">Lipocalin-like domain-containing protein</fullName>
    </recommendedName>
</protein>
<gene>
    <name evidence="2" type="ORF">BB934_31575</name>
</gene>
<organism evidence="2">
    <name type="scientific">Microvirga ossetica</name>
    <dbReference type="NCBI Taxonomy" id="1882682"/>
    <lineage>
        <taxon>Bacteria</taxon>
        <taxon>Pseudomonadati</taxon>
        <taxon>Pseudomonadota</taxon>
        <taxon>Alphaproteobacteria</taxon>
        <taxon>Hyphomicrobiales</taxon>
        <taxon>Methylobacteriaceae</taxon>
        <taxon>Microvirga</taxon>
    </lineage>
</organism>
<evidence type="ECO:0000313" key="2">
    <source>
        <dbReference type="EMBL" id="ANY82784.1"/>
    </source>
</evidence>
<proteinExistence type="predicted"/>
<keyword evidence="2" id="KW-0614">Plasmid</keyword>
<accession>A0A1B2ES32</accession>
<dbReference type="EMBL" id="CP016617">
    <property type="protein sequence ID" value="ANY82784.1"/>
    <property type="molecule type" value="Genomic_DNA"/>
</dbReference>
<dbReference type="KEGG" id="moc:BB934_31575"/>